<evidence type="ECO:0000256" key="1">
    <source>
        <dbReference type="SAM" id="MobiDB-lite"/>
    </source>
</evidence>
<dbReference type="EMBL" id="KB446541">
    <property type="protein sequence ID" value="EME42068.1"/>
    <property type="molecule type" value="Genomic_DNA"/>
</dbReference>
<name>N1PHH5_DOTSN</name>
<protein>
    <submittedName>
        <fullName evidence="2">Uncharacterized protein</fullName>
    </submittedName>
</protein>
<dbReference type="AlphaFoldDB" id="N1PHH5"/>
<accession>N1PHH5</accession>
<proteinExistence type="predicted"/>
<keyword evidence="3" id="KW-1185">Reference proteome</keyword>
<dbReference type="Proteomes" id="UP000016933">
    <property type="component" value="Unassembled WGS sequence"/>
</dbReference>
<reference evidence="2 3" key="2">
    <citation type="journal article" date="2012" name="PLoS Pathog.">
        <title>Diverse lifestyles and strategies of plant pathogenesis encoded in the genomes of eighteen Dothideomycetes fungi.</title>
        <authorList>
            <person name="Ohm R.A."/>
            <person name="Feau N."/>
            <person name="Henrissat B."/>
            <person name="Schoch C.L."/>
            <person name="Horwitz B.A."/>
            <person name="Barry K.W."/>
            <person name="Condon B.J."/>
            <person name="Copeland A.C."/>
            <person name="Dhillon B."/>
            <person name="Glaser F."/>
            <person name="Hesse C.N."/>
            <person name="Kosti I."/>
            <person name="LaButti K."/>
            <person name="Lindquist E.A."/>
            <person name="Lucas S."/>
            <person name="Salamov A.A."/>
            <person name="Bradshaw R.E."/>
            <person name="Ciuffetti L."/>
            <person name="Hamelin R.C."/>
            <person name="Kema G.H.J."/>
            <person name="Lawrence C."/>
            <person name="Scott J.A."/>
            <person name="Spatafora J.W."/>
            <person name="Turgeon B.G."/>
            <person name="de Wit P.J.G.M."/>
            <person name="Zhong S."/>
            <person name="Goodwin S.B."/>
            <person name="Grigoriev I.V."/>
        </authorList>
    </citation>
    <scope>NUCLEOTIDE SEQUENCE [LARGE SCALE GENOMIC DNA]</scope>
    <source>
        <strain evidence="3">NZE10 / CBS 128990</strain>
    </source>
</reference>
<gene>
    <name evidence="2" type="ORF">DOTSEDRAFT_89563</name>
</gene>
<evidence type="ECO:0000313" key="3">
    <source>
        <dbReference type="Proteomes" id="UP000016933"/>
    </source>
</evidence>
<reference evidence="3" key="1">
    <citation type="journal article" date="2012" name="PLoS Genet.">
        <title>The genomes of the fungal plant pathogens Cladosporium fulvum and Dothistroma septosporum reveal adaptation to different hosts and lifestyles but also signatures of common ancestry.</title>
        <authorList>
            <person name="de Wit P.J.G.M."/>
            <person name="van der Burgt A."/>
            <person name="Oekmen B."/>
            <person name="Stergiopoulos I."/>
            <person name="Abd-Elsalam K.A."/>
            <person name="Aerts A.L."/>
            <person name="Bahkali A.H."/>
            <person name="Beenen H.G."/>
            <person name="Chettri P."/>
            <person name="Cox M.P."/>
            <person name="Datema E."/>
            <person name="de Vries R.P."/>
            <person name="Dhillon B."/>
            <person name="Ganley A.R."/>
            <person name="Griffiths S.A."/>
            <person name="Guo Y."/>
            <person name="Hamelin R.C."/>
            <person name="Henrissat B."/>
            <person name="Kabir M.S."/>
            <person name="Jashni M.K."/>
            <person name="Kema G."/>
            <person name="Klaubauf S."/>
            <person name="Lapidus A."/>
            <person name="Levasseur A."/>
            <person name="Lindquist E."/>
            <person name="Mehrabi R."/>
            <person name="Ohm R.A."/>
            <person name="Owen T.J."/>
            <person name="Salamov A."/>
            <person name="Schwelm A."/>
            <person name="Schijlen E."/>
            <person name="Sun H."/>
            <person name="van den Burg H.A."/>
            <person name="van Ham R.C.H.J."/>
            <person name="Zhang S."/>
            <person name="Goodwin S.B."/>
            <person name="Grigoriev I.V."/>
            <person name="Collemare J."/>
            <person name="Bradshaw R.E."/>
        </authorList>
    </citation>
    <scope>NUCLEOTIDE SEQUENCE [LARGE SCALE GENOMIC DNA]</scope>
    <source>
        <strain evidence="3">NZE10 / CBS 128990</strain>
    </source>
</reference>
<evidence type="ECO:0000313" key="2">
    <source>
        <dbReference type="EMBL" id="EME42068.1"/>
    </source>
</evidence>
<sequence length="67" mass="7467">MPSIMSLLDRTTVRPRGGRTWVVAQHLPDQPPTCHFRHGGFRATDAQNQSFGHDDVQSQAESLVSHT</sequence>
<organism evidence="2 3">
    <name type="scientific">Dothistroma septosporum (strain NZE10 / CBS 128990)</name>
    <name type="common">Red band needle blight fungus</name>
    <name type="synonym">Mycosphaerella pini</name>
    <dbReference type="NCBI Taxonomy" id="675120"/>
    <lineage>
        <taxon>Eukaryota</taxon>
        <taxon>Fungi</taxon>
        <taxon>Dikarya</taxon>
        <taxon>Ascomycota</taxon>
        <taxon>Pezizomycotina</taxon>
        <taxon>Dothideomycetes</taxon>
        <taxon>Dothideomycetidae</taxon>
        <taxon>Mycosphaerellales</taxon>
        <taxon>Mycosphaerellaceae</taxon>
        <taxon>Dothistroma</taxon>
    </lineage>
</organism>
<feature type="region of interest" description="Disordered" evidence="1">
    <location>
        <begin position="45"/>
        <end position="67"/>
    </location>
</feature>
<dbReference type="HOGENOM" id="CLU_2812319_0_0_1"/>